<dbReference type="EMBL" id="JBHSXX010000001">
    <property type="protein sequence ID" value="MFC6869061.1"/>
    <property type="molecule type" value="Genomic_DNA"/>
</dbReference>
<dbReference type="InterPro" id="IPR000089">
    <property type="entry name" value="Biotin_lipoyl"/>
</dbReference>
<protein>
    <submittedName>
        <fullName evidence="6">Lipoyl domain-containing protein</fullName>
    </submittedName>
</protein>
<evidence type="ECO:0000313" key="6">
    <source>
        <dbReference type="EMBL" id="MFC6869061.1"/>
    </source>
</evidence>
<evidence type="ECO:0000256" key="1">
    <source>
        <dbReference type="ARBA" id="ARBA00001938"/>
    </source>
</evidence>
<dbReference type="PROSITE" id="PS00189">
    <property type="entry name" value="LIPOYL"/>
    <property type="match status" value="1"/>
</dbReference>
<comment type="caution">
    <text evidence="6">The sequence shown here is derived from an EMBL/GenBank/DDBJ whole genome shotgun (WGS) entry which is preliminary data.</text>
</comment>
<dbReference type="RefSeq" id="WP_345393241.1">
    <property type="nucleotide sequence ID" value="NZ_BAABLA010000018.1"/>
</dbReference>
<name>A0ABW2C1F5_9PSEU</name>
<reference evidence="7" key="1">
    <citation type="journal article" date="2019" name="Int. J. Syst. Evol. Microbiol.">
        <title>The Global Catalogue of Microorganisms (GCM) 10K type strain sequencing project: providing services to taxonomists for standard genome sequencing and annotation.</title>
        <authorList>
            <consortium name="The Broad Institute Genomics Platform"/>
            <consortium name="The Broad Institute Genome Sequencing Center for Infectious Disease"/>
            <person name="Wu L."/>
            <person name="Ma J."/>
        </authorList>
    </citation>
    <scope>NUCLEOTIDE SEQUENCE [LARGE SCALE GENOMIC DNA]</scope>
    <source>
        <strain evidence="7">KCTC 32255</strain>
    </source>
</reference>
<dbReference type="SUPFAM" id="SSF51230">
    <property type="entry name" value="Single hybrid motif"/>
    <property type="match status" value="1"/>
</dbReference>
<dbReference type="InterPro" id="IPR050743">
    <property type="entry name" value="2-oxoacid_DH_E2_comp"/>
</dbReference>
<keyword evidence="3" id="KW-0450">Lipoyl</keyword>
<keyword evidence="7" id="KW-1185">Reference proteome</keyword>
<evidence type="ECO:0000259" key="5">
    <source>
        <dbReference type="PROSITE" id="PS50968"/>
    </source>
</evidence>
<keyword evidence="2" id="KW-0808">Transferase</keyword>
<feature type="domain" description="Lipoyl-binding" evidence="5">
    <location>
        <begin position="1"/>
        <end position="76"/>
    </location>
</feature>
<keyword evidence="4" id="KW-0012">Acyltransferase</keyword>
<dbReference type="InterPro" id="IPR003016">
    <property type="entry name" value="2-oxoA_DH_lipoyl-BS"/>
</dbReference>
<proteinExistence type="predicted"/>
<dbReference type="InterPro" id="IPR011053">
    <property type="entry name" value="Single_hybrid_motif"/>
</dbReference>
<sequence>MIEVPFPALSDTPDTEGVVATWFVTDGQTVTKDQLIAEVQVDKASAEVPAPAAGTVHLFVPEEAVVPQGKVIARIDT</sequence>
<dbReference type="PANTHER" id="PTHR43178">
    <property type="entry name" value="DIHYDROLIPOAMIDE ACETYLTRANSFERASE COMPONENT OF PYRUVATE DEHYDROGENASE COMPLEX"/>
    <property type="match status" value="1"/>
</dbReference>
<evidence type="ECO:0000256" key="2">
    <source>
        <dbReference type="ARBA" id="ARBA00022679"/>
    </source>
</evidence>
<evidence type="ECO:0000313" key="7">
    <source>
        <dbReference type="Proteomes" id="UP001596337"/>
    </source>
</evidence>
<comment type="cofactor">
    <cofactor evidence="1">
        <name>(R)-lipoate</name>
        <dbReference type="ChEBI" id="CHEBI:83088"/>
    </cofactor>
</comment>
<gene>
    <name evidence="6" type="ORF">ACFQGD_18105</name>
</gene>
<dbReference type="CDD" id="cd06849">
    <property type="entry name" value="lipoyl_domain"/>
    <property type="match status" value="1"/>
</dbReference>
<accession>A0ABW2C1F5</accession>
<dbReference type="PROSITE" id="PS50968">
    <property type="entry name" value="BIOTINYL_LIPOYL"/>
    <property type="match status" value="1"/>
</dbReference>
<dbReference type="Pfam" id="PF00364">
    <property type="entry name" value="Biotin_lipoyl"/>
    <property type="match status" value="1"/>
</dbReference>
<evidence type="ECO:0000256" key="4">
    <source>
        <dbReference type="ARBA" id="ARBA00023315"/>
    </source>
</evidence>
<dbReference type="Proteomes" id="UP001596337">
    <property type="component" value="Unassembled WGS sequence"/>
</dbReference>
<organism evidence="6 7">
    <name type="scientific">Haloechinothrix salitolerans</name>
    <dbReference type="NCBI Taxonomy" id="926830"/>
    <lineage>
        <taxon>Bacteria</taxon>
        <taxon>Bacillati</taxon>
        <taxon>Actinomycetota</taxon>
        <taxon>Actinomycetes</taxon>
        <taxon>Pseudonocardiales</taxon>
        <taxon>Pseudonocardiaceae</taxon>
        <taxon>Haloechinothrix</taxon>
    </lineage>
</organism>
<dbReference type="PANTHER" id="PTHR43178:SF5">
    <property type="entry name" value="LIPOAMIDE ACYLTRANSFERASE COMPONENT OF BRANCHED-CHAIN ALPHA-KETO ACID DEHYDROGENASE COMPLEX, MITOCHONDRIAL"/>
    <property type="match status" value="1"/>
</dbReference>
<evidence type="ECO:0000256" key="3">
    <source>
        <dbReference type="ARBA" id="ARBA00022823"/>
    </source>
</evidence>
<dbReference type="Gene3D" id="2.40.50.100">
    <property type="match status" value="1"/>
</dbReference>